<dbReference type="EMBL" id="CP001654">
    <property type="protein sequence ID" value="ACS83835.1"/>
    <property type="molecule type" value="Genomic_DNA"/>
</dbReference>
<feature type="signal peptide" evidence="1">
    <location>
        <begin position="1"/>
        <end position="23"/>
    </location>
</feature>
<dbReference type="STRING" id="579405.Dd703_0016"/>
<dbReference type="RefSeq" id="WP_012763658.1">
    <property type="nucleotide sequence ID" value="NC_012880.1"/>
</dbReference>
<dbReference type="InterPro" id="IPR020915">
    <property type="entry name" value="UPF0311"/>
</dbReference>
<gene>
    <name evidence="2" type="ordered locus">Dd703_0016</name>
</gene>
<name>C6C5M2_MUSP7</name>
<proteinExistence type="predicted"/>
<evidence type="ECO:0000256" key="1">
    <source>
        <dbReference type="SAM" id="SignalP"/>
    </source>
</evidence>
<organism evidence="2 3">
    <name type="scientific">Musicola paradisiaca (strain Ech703)</name>
    <name type="common">Dickeya paradisiaca</name>
    <name type="synonym">Dickeya dadantii</name>
    <dbReference type="NCBI Taxonomy" id="579405"/>
    <lineage>
        <taxon>Bacteria</taxon>
        <taxon>Pseudomonadati</taxon>
        <taxon>Pseudomonadota</taxon>
        <taxon>Gammaproteobacteria</taxon>
        <taxon>Enterobacterales</taxon>
        <taxon>Pectobacteriaceae</taxon>
        <taxon>Musicola</taxon>
    </lineage>
</organism>
<dbReference type="Pfam" id="PF11578">
    <property type="entry name" value="DUF3237"/>
    <property type="match status" value="1"/>
</dbReference>
<evidence type="ECO:0000313" key="3">
    <source>
        <dbReference type="Proteomes" id="UP000002734"/>
    </source>
</evidence>
<keyword evidence="1" id="KW-0732">Signal</keyword>
<evidence type="ECO:0000313" key="2">
    <source>
        <dbReference type="EMBL" id="ACS83835.1"/>
    </source>
</evidence>
<dbReference type="eggNOG" id="ENOG5032SS8">
    <property type="taxonomic scope" value="Bacteria"/>
</dbReference>
<dbReference type="Gene3D" id="2.40.160.20">
    <property type="match status" value="1"/>
</dbReference>
<dbReference type="HOGENOM" id="CLU_096872_4_1_6"/>
<feature type="chain" id="PRO_5002963112" evidence="1">
    <location>
        <begin position="24"/>
        <end position="174"/>
    </location>
</feature>
<sequence length="174" mass="18943">MKAISKVFAVFSILGLVSSSVLADEKISVEKETPPKTELVMEITADIAPSIPMGKGPLGERAMVPILSGTFTGNNIRGTLVPGGADRQQIRQDGYKFLQATYELKTDDGVVISVANHVLTPMTRKPGEKAFSQIELIAPEGKYDWINKNVYIGTLTSLKPQRTAVLVRVYKLIP</sequence>
<dbReference type="KEGG" id="dda:Dd703_0016"/>
<dbReference type="AlphaFoldDB" id="C6C5M2"/>
<keyword evidence="3" id="KW-1185">Reference proteome</keyword>
<accession>C6C5M2</accession>
<dbReference type="Proteomes" id="UP000002734">
    <property type="component" value="Chromosome"/>
</dbReference>
<dbReference type="PANTHER" id="PTHR37315">
    <property type="entry name" value="UPF0311 PROTEIN BLR7842"/>
    <property type="match status" value="1"/>
</dbReference>
<reference evidence="2" key="1">
    <citation type="submission" date="2009-06" db="EMBL/GenBank/DDBJ databases">
        <title>Complete sequence of Dickeya dadantii Ech703.</title>
        <authorList>
            <consortium name="US DOE Joint Genome Institute"/>
            <person name="Lucas S."/>
            <person name="Copeland A."/>
            <person name="Lapidus A."/>
            <person name="Glavina del Rio T."/>
            <person name="Dalin E."/>
            <person name="Tice H."/>
            <person name="Bruce D."/>
            <person name="Goodwin L."/>
            <person name="Pitluck S."/>
            <person name="Chertkov O."/>
            <person name="Brettin T."/>
            <person name="Detter J.C."/>
            <person name="Han C."/>
            <person name="Larimer F."/>
            <person name="Land M."/>
            <person name="Hauser L."/>
            <person name="Kyrpides N."/>
            <person name="Mikhailova N."/>
            <person name="Balakrishnan V."/>
            <person name="Glasner J."/>
            <person name="Perna N.T."/>
        </authorList>
    </citation>
    <scope>NUCLEOTIDE SEQUENCE [LARGE SCALE GENOMIC DNA]</scope>
    <source>
        <strain evidence="2">Ech703</strain>
    </source>
</reference>
<dbReference type="PANTHER" id="PTHR37315:SF1">
    <property type="entry name" value="UPF0311 PROTEIN BLR7842"/>
    <property type="match status" value="1"/>
</dbReference>
<protein>
    <submittedName>
        <fullName evidence="2">Uncharacterized protein</fullName>
    </submittedName>
</protein>